<keyword evidence="6" id="KW-0934">Plastid</keyword>
<dbReference type="GO" id="GO:0005840">
    <property type="term" value="C:ribosome"/>
    <property type="evidence" value="ECO:0007669"/>
    <property type="project" value="UniProtKB-KW"/>
</dbReference>
<comment type="similarity">
    <text evidence="1 4">Belongs to the universal ribosomal protein uL6 family.</text>
</comment>
<dbReference type="PANTHER" id="PTHR11655:SF14">
    <property type="entry name" value="LARGE RIBOSOMAL SUBUNIT PROTEIN UL6M"/>
    <property type="match status" value="1"/>
</dbReference>
<dbReference type="Gene3D" id="3.90.930.12">
    <property type="entry name" value="Ribosomal protein L6, alpha-beta domain"/>
    <property type="match status" value="2"/>
</dbReference>
<dbReference type="SUPFAM" id="SSF56053">
    <property type="entry name" value="Ribosomal protein L6"/>
    <property type="match status" value="2"/>
</dbReference>
<organism evidence="6">
    <name type="scientific">Nitzschia sp. NIES-3576</name>
    <dbReference type="NCBI Taxonomy" id="2083273"/>
    <lineage>
        <taxon>Eukaryota</taxon>
        <taxon>Sar</taxon>
        <taxon>Stramenopiles</taxon>
        <taxon>Ochrophyta</taxon>
        <taxon>Bacillariophyta</taxon>
        <taxon>Bacillariophyceae</taxon>
        <taxon>Bacillariophycidae</taxon>
        <taxon>Bacillariales</taxon>
        <taxon>Bacillariaceae</taxon>
        <taxon>Nitzschia</taxon>
    </lineage>
</organism>
<feature type="domain" description="Large ribosomal subunit protein uL6 alpha-beta" evidence="5">
    <location>
        <begin position="11"/>
        <end position="81"/>
    </location>
</feature>
<dbReference type="AlphaFoldDB" id="A0A2Z5ZBA0"/>
<dbReference type="GO" id="GO:0003735">
    <property type="term" value="F:structural constituent of ribosome"/>
    <property type="evidence" value="ECO:0007669"/>
    <property type="project" value="InterPro"/>
</dbReference>
<dbReference type="NCBIfam" id="TIGR03654">
    <property type="entry name" value="L6_bact"/>
    <property type="match status" value="1"/>
</dbReference>
<dbReference type="PRINTS" id="PR00059">
    <property type="entry name" value="RIBOSOMALL6"/>
</dbReference>
<dbReference type="GO" id="GO:0006412">
    <property type="term" value="P:translation"/>
    <property type="evidence" value="ECO:0007669"/>
    <property type="project" value="InterPro"/>
</dbReference>
<name>A0A2Z5ZBA0_9STRA</name>
<dbReference type="PROSITE" id="PS00525">
    <property type="entry name" value="RIBOSOMAL_L6_1"/>
    <property type="match status" value="1"/>
</dbReference>
<gene>
    <name evidence="6" type="primary">rpl6</name>
</gene>
<evidence type="ECO:0000259" key="5">
    <source>
        <dbReference type="Pfam" id="PF00347"/>
    </source>
</evidence>
<keyword evidence="2 4" id="KW-0689">Ribosomal protein</keyword>
<dbReference type="PIRSF" id="PIRSF002162">
    <property type="entry name" value="Ribosomal_L6"/>
    <property type="match status" value="1"/>
</dbReference>
<evidence type="ECO:0000313" key="6">
    <source>
        <dbReference type="EMBL" id="BBC77677.1"/>
    </source>
</evidence>
<accession>A0A2Z5ZBA0</accession>
<dbReference type="Pfam" id="PF00347">
    <property type="entry name" value="Ribosomal_L6"/>
    <property type="match status" value="2"/>
</dbReference>
<dbReference type="InterPro" id="IPR020040">
    <property type="entry name" value="Ribosomal_uL6_a/b-dom"/>
</dbReference>
<dbReference type="PANTHER" id="PTHR11655">
    <property type="entry name" value="60S/50S RIBOSOMAL PROTEIN L6/L9"/>
    <property type="match status" value="1"/>
</dbReference>
<dbReference type="EMBL" id="AP018508">
    <property type="protein sequence ID" value="BBC77677.1"/>
    <property type="molecule type" value="Genomic_DNA"/>
</dbReference>
<dbReference type="InterPro" id="IPR036789">
    <property type="entry name" value="Ribosomal_uL6-like_a/b-dom_sf"/>
</dbReference>
<dbReference type="GO" id="GO:1990904">
    <property type="term" value="C:ribonucleoprotein complex"/>
    <property type="evidence" value="ECO:0007669"/>
    <property type="project" value="UniProtKB-KW"/>
</dbReference>
<geneLocation type="plastid" evidence="6"/>
<evidence type="ECO:0000256" key="3">
    <source>
        <dbReference type="ARBA" id="ARBA00023274"/>
    </source>
</evidence>
<proteinExistence type="inferred from homology"/>
<reference evidence="6" key="1">
    <citation type="submission" date="2018-02" db="EMBL/GenBank/DDBJ databases">
        <title>Evolution and diversity of non-photosynthetic diatom plastid genomes.</title>
        <authorList>
            <person name="Kamikawa R."/>
            <person name="Ishii K."/>
        </authorList>
    </citation>
    <scope>NUCLEOTIDE SEQUENCE</scope>
    <source>
        <strain evidence="6">NIES 3576</strain>
    </source>
</reference>
<dbReference type="InterPro" id="IPR000702">
    <property type="entry name" value="Ribosomal_uL6-like"/>
</dbReference>
<feature type="domain" description="Large ribosomal subunit protein uL6 alpha-beta" evidence="5">
    <location>
        <begin position="91"/>
        <end position="164"/>
    </location>
</feature>
<dbReference type="GO" id="GO:0019843">
    <property type="term" value="F:rRNA binding"/>
    <property type="evidence" value="ECO:0007669"/>
    <property type="project" value="InterPro"/>
</dbReference>
<sequence>MSRVGKKPIIIPENVKIKFDKNFIIIEGNFGILKKQIPEILIIKQDLNYLKLYLKNKVKNSSSIHGLYRTLIANMIIGVSKKFFLVLILKGIGYRAFIEKNKIILNLGYTHSIKIDIPENISINIEQNIKIQLSSIDKEKLGAFAAQIRSYRIPELYKGKGILYENEKILLKTVKTKK</sequence>
<keyword evidence="3 4" id="KW-0687">Ribonucleoprotein</keyword>
<dbReference type="InterPro" id="IPR002358">
    <property type="entry name" value="Ribosomal_uL6_CS"/>
</dbReference>
<evidence type="ECO:0000256" key="4">
    <source>
        <dbReference type="RuleBase" id="RU003869"/>
    </source>
</evidence>
<evidence type="ECO:0000256" key="2">
    <source>
        <dbReference type="ARBA" id="ARBA00022980"/>
    </source>
</evidence>
<dbReference type="InterPro" id="IPR019906">
    <property type="entry name" value="Ribosomal_uL6_bac-type"/>
</dbReference>
<evidence type="ECO:0000256" key="1">
    <source>
        <dbReference type="ARBA" id="ARBA00009356"/>
    </source>
</evidence>
<protein>
    <submittedName>
        <fullName evidence="6">Ribosomal protein L6</fullName>
    </submittedName>
</protein>